<protein>
    <recommendedName>
        <fullName evidence="4">Type IV secretion protein Rhs</fullName>
    </recommendedName>
</protein>
<evidence type="ECO:0000313" key="3">
    <source>
        <dbReference type="Proteomes" id="UP000254258"/>
    </source>
</evidence>
<dbReference type="AlphaFoldDB" id="A0A370WUX2"/>
<dbReference type="Gene3D" id="3.55.50.10">
    <property type="entry name" value="Baseplate protein-like domains"/>
    <property type="match status" value="1"/>
</dbReference>
<dbReference type="Pfam" id="PF05954">
    <property type="entry name" value="Phage_GPD"/>
    <property type="match status" value="1"/>
</dbReference>
<proteinExistence type="predicted"/>
<feature type="region of interest" description="Disordered" evidence="1">
    <location>
        <begin position="449"/>
        <end position="475"/>
    </location>
</feature>
<dbReference type="SUPFAM" id="SSF69279">
    <property type="entry name" value="Phage tail proteins"/>
    <property type="match status" value="1"/>
</dbReference>
<comment type="caution">
    <text evidence="2">The sequence shown here is derived from an EMBL/GenBank/DDBJ whole genome shotgun (WGS) entry which is preliminary data.</text>
</comment>
<organism evidence="2 3">
    <name type="scientific">Dyella monticola</name>
    <dbReference type="NCBI Taxonomy" id="1927958"/>
    <lineage>
        <taxon>Bacteria</taxon>
        <taxon>Pseudomonadati</taxon>
        <taxon>Pseudomonadota</taxon>
        <taxon>Gammaproteobacteria</taxon>
        <taxon>Lysobacterales</taxon>
        <taxon>Rhodanobacteraceae</taxon>
        <taxon>Dyella</taxon>
    </lineage>
</organism>
<dbReference type="EMBL" id="QRBE01000010">
    <property type="protein sequence ID" value="RDS79929.1"/>
    <property type="molecule type" value="Genomic_DNA"/>
</dbReference>
<sequence length="864" mass="91619">MHHSTRCRAGGRLSAIPSDTAGRTAIKPIGSLGGADSPLLFLHCGIELAGRQWLGDETFRLLSFEGQESVSEPFDYQLQLRGNTSPRHGRPLSFDAVIGRPVTVGISDPTLSDRPDATARFAQALSSGTGKDLTLYNGLVTSFAMDEPGVYRLGMKPALWKLTLTNGYCVHAQMSVRDVIATLMRKHYVDYSLDAVSGGGNIAIDRVQDWLQAGESDYEFLRRMMAKAHIYYYFKHNGNSHTVVFANRPAYPKAFGGRALRYTHTMLDELGMQQNDVVFQYSYQQSLTSTGINGVFVHEESASQQDPVATYQTFASTMPTDSGRLPFNQYRTYQYGSSSGSVRQYVKRTASCMAASAQQLSGSSTCTDFRVGYQFTLSGDMAQGTHPSPVRPSLEGKPFVLNKVQHKASADGGYTNTFEATGADGMLTPFSVQDTQQGAILAKVVDKSGQGPKDWRYYEPNNFDPESSRLRDSDASPQDLMAKGVYVQFSSPGSPTTPVWVKLAAHMQTVPEIGVTVQVARANDESELPEIQSIVQANGSLVVTPSGWTANTHVGSSYSTSYGDGQSIRYGSKSAYNLDQAIQIVSSKYATGQYRDTSFSQGASYSYATSENGAEGLLSSSDSFGCTYSTHEGKEVWSKSTLGSSTSYSTVTGNTYSEDTVSGTSTRLSTQNIVQSTSTITSSTSTDTIGTTDTTSFIGLSSGVSMIGLASQIGMTGVRADTSVTGASTSTSVTGITQAISATGSSTVMSVTGSNEQTNLTGSNLGTSLTGSSIQTNITGASVDTGIVGSSTRLNVTGTSTGISVTGDSTEISVTGSETRVGVHGQSTTVDITGSGASVTIAGARATLEIVGVSLSIPTIYIYV</sequence>
<accession>A0A370WUX2</accession>
<evidence type="ECO:0000313" key="2">
    <source>
        <dbReference type="EMBL" id="RDS79929.1"/>
    </source>
</evidence>
<reference evidence="2 3" key="1">
    <citation type="submission" date="2018-07" db="EMBL/GenBank/DDBJ databases">
        <title>Dyella monticola sp. nov. and Dyella psychrodurans sp. nov. isolated from monsoon evergreen broad-leaved forest soil of Dinghu Mountain, China.</title>
        <authorList>
            <person name="Gao Z."/>
            <person name="Qiu L."/>
        </authorList>
    </citation>
    <scope>NUCLEOTIDE SEQUENCE [LARGE SCALE GENOMIC DNA]</scope>
    <source>
        <strain evidence="2 3">4G-K06</strain>
    </source>
</reference>
<dbReference type="Gene3D" id="4.10.220.110">
    <property type="match status" value="1"/>
</dbReference>
<dbReference type="Proteomes" id="UP000254258">
    <property type="component" value="Unassembled WGS sequence"/>
</dbReference>
<name>A0A370WUX2_9GAMM</name>
<keyword evidence="3" id="KW-1185">Reference proteome</keyword>
<gene>
    <name evidence="2" type="ORF">DWU98_15940</name>
</gene>
<evidence type="ECO:0008006" key="4">
    <source>
        <dbReference type="Google" id="ProtNLM"/>
    </source>
</evidence>
<dbReference type="Gene3D" id="2.30.110.50">
    <property type="match status" value="1"/>
</dbReference>
<evidence type="ECO:0000256" key="1">
    <source>
        <dbReference type="SAM" id="MobiDB-lite"/>
    </source>
</evidence>